<dbReference type="Proteomes" id="UP001259420">
    <property type="component" value="Unassembled WGS sequence"/>
</dbReference>
<gene>
    <name evidence="1" type="ORF">J2X87_004138</name>
</gene>
<name>A0ACC6JRS1_9PSED</name>
<dbReference type="EMBL" id="JAVDSD010000009">
    <property type="protein sequence ID" value="MDR6609041.1"/>
    <property type="molecule type" value="Genomic_DNA"/>
</dbReference>
<reference evidence="1" key="1">
    <citation type="submission" date="2023-07" db="EMBL/GenBank/DDBJ databases">
        <title>Sorghum-associated microbial communities from plants grown in Nebraska, USA.</title>
        <authorList>
            <person name="Schachtman D."/>
        </authorList>
    </citation>
    <scope>NUCLEOTIDE SEQUENCE</scope>
    <source>
        <strain evidence="1">BE46</strain>
    </source>
</reference>
<evidence type="ECO:0000313" key="2">
    <source>
        <dbReference type="Proteomes" id="UP001259420"/>
    </source>
</evidence>
<proteinExistence type="predicted"/>
<protein>
    <submittedName>
        <fullName evidence="1">Uncharacterized protein</fullName>
    </submittedName>
</protein>
<organism evidence="1 2">
    <name type="scientific">Pseudomonas synxantha</name>
    <dbReference type="NCBI Taxonomy" id="47883"/>
    <lineage>
        <taxon>Bacteria</taxon>
        <taxon>Pseudomonadati</taxon>
        <taxon>Pseudomonadota</taxon>
        <taxon>Gammaproteobacteria</taxon>
        <taxon>Pseudomonadales</taxon>
        <taxon>Pseudomonadaceae</taxon>
        <taxon>Pseudomonas</taxon>
    </lineage>
</organism>
<accession>A0ACC6JRS1</accession>
<evidence type="ECO:0000313" key="1">
    <source>
        <dbReference type="EMBL" id="MDR6609041.1"/>
    </source>
</evidence>
<comment type="caution">
    <text evidence="1">The sequence shown here is derived from an EMBL/GenBank/DDBJ whole genome shotgun (WGS) entry which is preliminary data.</text>
</comment>
<sequence>MVEEVQANEASGNRFFILIDTCVWLDLAKDYRQRATIGALEELIKAELVELLLPQQVIDEFDRNKARIVKESSQSLASTFRRVKEAVYQFGKPEGREEALAQLGDVDHRIAILGEAVNESFGRIEALFAASKKIGTNDDALLAAAERAVNKRAPFHKGKNSIGDAILIELYAGLVEDGRDEGNIYAFVTHNKHDFSAVSGDERVPHPDIAELFDGDCSMYSVNLNTLLNEMAPEWIEELQAEYESEDEPRRLSELLEVEQRLMRQVWYNRHWGRRNAIEEGRIKVLPETQYSRAPYKPDEILDTIWAGALEAAKRTEEELGLDNLGPWDDFEWGMINGKLSAIRWMLGYEWDMLDT</sequence>
<keyword evidence="2" id="KW-1185">Reference proteome</keyword>